<protein>
    <submittedName>
        <fullName evidence="2">Uncharacterized protein</fullName>
    </submittedName>
</protein>
<feature type="transmembrane region" description="Helical" evidence="1">
    <location>
        <begin position="48"/>
        <end position="67"/>
    </location>
</feature>
<keyword evidence="1" id="KW-0472">Membrane</keyword>
<dbReference type="STRING" id="216938.SHELI_v1c01740"/>
<keyword evidence="1" id="KW-1133">Transmembrane helix</keyword>
<feature type="transmembrane region" description="Helical" evidence="1">
    <location>
        <begin position="6"/>
        <end position="27"/>
    </location>
</feature>
<proteinExistence type="predicted"/>
<accession>A0A1B3SJM2</accession>
<evidence type="ECO:0000313" key="2">
    <source>
        <dbReference type="EMBL" id="AOG60129.1"/>
    </source>
</evidence>
<keyword evidence="3" id="KW-1185">Reference proteome</keyword>
<organism evidence="2 3">
    <name type="scientific">Spiroplasma helicoides</name>
    <dbReference type="NCBI Taxonomy" id="216938"/>
    <lineage>
        <taxon>Bacteria</taxon>
        <taxon>Bacillati</taxon>
        <taxon>Mycoplasmatota</taxon>
        <taxon>Mollicutes</taxon>
        <taxon>Entomoplasmatales</taxon>
        <taxon>Spiroplasmataceae</taxon>
        <taxon>Spiroplasma</taxon>
    </lineage>
</organism>
<dbReference type="EMBL" id="CP017015">
    <property type="protein sequence ID" value="AOG60129.1"/>
    <property type="molecule type" value="Genomic_DNA"/>
</dbReference>
<dbReference type="Proteomes" id="UP000094378">
    <property type="component" value="Chromosome"/>
</dbReference>
<dbReference type="KEGG" id="shj:SHELI_v1c01740"/>
<sequence length="102" mass="12558">MSYFDIVVIFGLLCSLVFYGWSVFRIIKVVGFEKENNWSKKWYFVIELLYLLANNYYLICYLMYTIFYFNSFLFMKINVIISFIFFLSQFSWSLFTHLKKIY</sequence>
<dbReference type="AlphaFoldDB" id="A0A1B3SJM2"/>
<gene>
    <name evidence="2" type="ORF">SHELI_v1c01740</name>
</gene>
<keyword evidence="1" id="KW-0812">Transmembrane</keyword>
<evidence type="ECO:0000256" key="1">
    <source>
        <dbReference type="SAM" id="Phobius"/>
    </source>
</evidence>
<feature type="transmembrane region" description="Helical" evidence="1">
    <location>
        <begin position="73"/>
        <end position="95"/>
    </location>
</feature>
<reference evidence="2 3" key="1">
    <citation type="submission" date="2016-08" db="EMBL/GenBank/DDBJ databases">
        <title>Complete genome sequence of Spiroplasma helicoides TABS-2 (DSM 22551).</title>
        <authorList>
            <person name="Shen W.-Y."/>
            <person name="Lo W.-S."/>
            <person name="Lai Y.-C."/>
            <person name="Kuo C.-H."/>
        </authorList>
    </citation>
    <scope>NUCLEOTIDE SEQUENCE [LARGE SCALE GENOMIC DNA]</scope>
    <source>
        <strain evidence="2 3">TABS-2</strain>
    </source>
</reference>
<evidence type="ECO:0000313" key="3">
    <source>
        <dbReference type="Proteomes" id="UP000094378"/>
    </source>
</evidence>
<name>A0A1B3SJM2_9MOLU</name>